<evidence type="ECO:0000313" key="2">
    <source>
        <dbReference type="Proteomes" id="UP001500547"/>
    </source>
</evidence>
<reference evidence="2" key="1">
    <citation type="journal article" date="2019" name="Int. J. Syst. Evol. Microbiol.">
        <title>The Global Catalogue of Microorganisms (GCM) 10K type strain sequencing project: providing services to taxonomists for standard genome sequencing and annotation.</title>
        <authorList>
            <consortium name="The Broad Institute Genomics Platform"/>
            <consortium name="The Broad Institute Genome Sequencing Center for Infectious Disease"/>
            <person name="Wu L."/>
            <person name="Ma J."/>
        </authorList>
    </citation>
    <scope>NUCLEOTIDE SEQUENCE [LARGE SCALE GENOMIC DNA]</scope>
    <source>
        <strain evidence="2">JCM 18715</strain>
    </source>
</reference>
<accession>A0ABP9QA87</accession>
<name>A0ABP9QA87_9RHOO</name>
<protein>
    <submittedName>
        <fullName evidence="1">Uncharacterized protein</fullName>
    </submittedName>
</protein>
<gene>
    <name evidence="1" type="ORF">GCM10025770_04360</name>
</gene>
<comment type="caution">
    <text evidence="1">The sequence shown here is derived from an EMBL/GenBank/DDBJ whole genome shotgun (WGS) entry which is preliminary data.</text>
</comment>
<keyword evidence="2" id="KW-1185">Reference proteome</keyword>
<proteinExistence type="predicted"/>
<sequence length="102" mass="11389">MLAISSGVLMTTFMLRGSGWRKGAKVTRLRLGSNGGLEPRAASLLESWAALLWMYKFAQIHTPAVMGWPFCQLRLRNGTGHGRYMQPQAADQTCKYGVSKWQ</sequence>
<evidence type="ECO:0000313" key="1">
    <source>
        <dbReference type="EMBL" id="GAA5158945.1"/>
    </source>
</evidence>
<organism evidence="1 2">
    <name type="scientific">Viridibacterium curvum</name>
    <dbReference type="NCBI Taxonomy" id="1101404"/>
    <lineage>
        <taxon>Bacteria</taxon>
        <taxon>Pseudomonadati</taxon>
        <taxon>Pseudomonadota</taxon>
        <taxon>Betaproteobacteria</taxon>
        <taxon>Rhodocyclales</taxon>
        <taxon>Rhodocyclaceae</taxon>
        <taxon>Viridibacterium</taxon>
    </lineage>
</organism>
<dbReference type="Proteomes" id="UP001500547">
    <property type="component" value="Unassembled WGS sequence"/>
</dbReference>
<dbReference type="EMBL" id="BAABLD010000002">
    <property type="protein sequence ID" value="GAA5158945.1"/>
    <property type="molecule type" value="Genomic_DNA"/>
</dbReference>